<protein>
    <submittedName>
        <fullName evidence="1">Uncharacterized protein</fullName>
    </submittedName>
</protein>
<accession>A0A410RT70</accession>
<gene>
    <name evidence="1" type="ORF">EJ065_3538</name>
</gene>
<dbReference type="EMBL" id="CP034669">
    <property type="protein sequence ID" value="QAT85099.1"/>
    <property type="molecule type" value="Genomic_DNA"/>
</dbReference>
<organism evidence="1 2">
    <name type="scientific">Corallococcus coralloides</name>
    <name type="common">Myxococcus coralloides</name>
    <dbReference type="NCBI Taxonomy" id="184914"/>
    <lineage>
        <taxon>Bacteria</taxon>
        <taxon>Pseudomonadati</taxon>
        <taxon>Myxococcota</taxon>
        <taxon>Myxococcia</taxon>
        <taxon>Myxococcales</taxon>
        <taxon>Cystobacterineae</taxon>
        <taxon>Myxococcaceae</taxon>
        <taxon>Corallococcus</taxon>
    </lineage>
</organism>
<dbReference type="AlphaFoldDB" id="A0A410RT70"/>
<evidence type="ECO:0000313" key="2">
    <source>
        <dbReference type="Proteomes" id="UP000288758"/>
    </source>
</evidence>
<proteinExistence type="predicted"/>
<dbReference type="RefSeq" id="WP_205694824.1">
    <property type="nucleotide sequence ID" value="NZ_CP034669.1"/>
</dbReference>
<sequence>MSFVLDALTWPHAKWRGAYLIDPSRIWERDWQQMTGWKRWLEVLATPSPGCPELVFCH</sequence>
<reference evidence="1 2" key="1">
    <citation type="submission" date="2018-12" db="EMBL/GenBank/DDBJ databases">
        <title>Complete Genome Sequence of the Corallopyronin A producing Myxobacterium Corallococcus coralloides B035.</title>
        <authorList>
            <person name="Bouhired S.M."/>
            <person name="Rupp O."/>
            <person name="Blom J."/>
            <person name="Schaeberle T.F."/>
            <person name="Kehraus S."/>
            <person name="Schiefer A."/>
            <person name="Pfarr K."/>
            <person name="Goesmann A."/>
            <person name="Hoerauf A."/>
            <person name="Koenig G.M."/>
        </authorList>
    </citation>
    <scope>NUCLEOTIDE SEQUENCE [LARGE SCALE GENOMIC DNA]</scope>
    <source>
        <strain evidence="1 2">B035</strain>
    </source>
</reference>
<evidence type="ECO:0000313" key="1">
    <source>
        <dbReference type="EMBL" id="QAT85099.1"/>
    </source>
</evidence>
<dbReference type="Proteomes" id="UP000288758">
    <property type="component" value="Chromosome"/>
</dbReference>
<name>A0A410RT70_CORCK</name>